<feature type="domain" description="Bromodomain associated" evidence="8">
    <location>
        <begin position="53"/>
        <end position="130"/>
    </location>
</feature>
<dbReference type="InterPro" id="IPR009072">
    <property type="entry name" value="Histone-fold"/>
</dbReference>
<dbReference type="Gene3D" id="1.10.20.10">
    <property type="entry name" value="Histone, subunit A"/>
    <property type="match status" value="1"/>
</dbReference>
<dbReference type="InterPro" id="IPR037818">
    <property type="entry name" value="TAF8"/>
</dbReference>
<dbReference type="GO" id="GO:0005669">
    <property type="term" value="C:transcription factor TFIID complex"/>
    <property type="evidence" value="ECO:0007669"/>
    <property type="project" value="InterPro"/>
</dbReference>
<evidence type="ECO:0000259" key="8">
    <source>
        <dbReference type="SMART" id="SM00576"/>
    </source>
</evidence>
<dbReference type="GO" id="GO:0046982">
    <property type="term" value="F:protein heterodimerization activity"/>
    <property type="evidence" value="ECO:0007669"/>
    <property type="project" value="InterPro"/>
</dbReference>
<evidence type="ECO:0000256" key="6">
    <source>
        <dbReference type="ARBA" id="ARBA00023242"/>
    </source>
</evidence>
<feature type="region of interest" description="Disordered" evidence="7">
    <location>
        <begin position="157"/>
        <end position="213"/>
    </location>
</feature>
<feature type="compositionally biased region" description="Polar residues" evidence="7">
    <location>
        <begin position="14"/>
        <end position="25"/>
    </location>
</feature>
<dbReference type="SMART" id="SM00576">
    <property type="entry name" value="BTP"/>
    <property type="match status" value="1"/>
</dbReference>
<evidence type="ECO:0000256" key="1">
    <source>
        <dbReference type="ARBA" id="ARBA00004123"/>
    </source>
</evidence>
<keyword evidence="4" id="KW-0805">Transcription regulation</keyword>
<feature type="region of interest" description="Disordered" evidence="7">
    <location>
        <begin position="319"/>
        <end position="402"/>
    </location>
</feature>
<dbReference type="Proteomes" id="UP000827284">
    <property type="component" value="Unassembled WGS sequence"/>
</dbReference>
<dbReference type="AlphaFoldDB" id="A0A9P3HB01"/>
<proteinExistence type="inferred from homology"/>
<evidence type="ECO:0000256" key="4">
    <source>
        <dbReference type="ARBA" id="ARBA00023015"/>
    </source>
</evidence>
<protein>
    <recommendedName>
        <fullName evidence="3">Transcription initiation factor TFIID subunit 8</fullName>
    </recommendedName>
</protein>
<evidence type="ECO:0000256" key="2">
    <source>
        <dbReference type="ARBA" id="ARBA00008767"/>
    </source>
</evidence>
<accession>A0A9P3HB01</accession>
<comment type="similarity">
    <text evidence="2">Belongs to the TAF8 family.</text>
</comment>
<dbReference type="CDD" id="cd08049">
    <property type="entry name" value="TAF8"/>
    <property type="match status" value="1"/>
</dbReference>
<dbReference type="Pfam" id="PF10406">
    <property type="entry name" value="TAF8_C"/>
    <property type="match status" value="1"/>
</dbReference>
<evidence type="ECO:0000256" key="7">
    <source>
        <dbReference type="SAM" id="MobiDB-lite"/>
    </source>
</evidence>
<dbReference type="InterPro" id="IPR006565">
    <property type="entry name" value="BTP"/>
</dbReference>
<evidence type="ECO:0000313" key="9">
    <source>
        <dbReference type="EMBL" id="GJJ73347.1"/>
    </source>
</evidence>
<dbReference type="OrthoDB" id="2193813at2759"/>
<dbReference type="Pfam" id="PF07524">
    <property type="entry name" value="Bromo_TP"/>
    <property type="match status" value="1"/>
</dbReference>
<keyword evidence="6" id="KW-0539">Nucleus</keyword>
<dbReference type="GO" id="GO:0006367">
    <property type="term" value="P:transcription initiation at RNA polymerase II promoter"/>
    <property type="evidence" value="ECO:0007669"/>
    <property type="project" value="TreeGrafter"/>
</dbReference>
<feature type="compositionally biased region" description="Basic and acidic residues" evidence="7">
    <location>
        <begin position="157"/>
        <end position="167"/>
    </location>
</feature>
<dbReference type="EMBL" id="BQFW01000008">
    <property type="protein sequence ID" value="GJJ73347.1"/>
    <property type="molecule type" value="Genomic_DNA"/>
</dbReference>
<comment type="caution">
    <text evidence="9">The sequence shown here is derived from an EMBL/GenBank/DDBJ whole genome shotgun (WGS) entry which is preliminary data.</text>
</comment>
<reference evidence="9" key="1">
    <citation type="submission" date="2021-11" db="EMBL/GenBank/DDBJ databases">
        <authorList>
            <person name="Herlambang A."/>
            <person name="Guo Y."/>
            <person name="Takashima Y."/>
            <person name="Nishizawa T."/>
        </authorList>
    </citation>
    <scope>NUCLEOTIDE SEQUENCE</scope>
    <source>
        <strain evidence="9">E1425</strain>
    </source>
</reference>
<evidence type="ECO:0000256" key="5">
    <source>
        <dbReference type="ARBA" id="ARBA00023163"/>
    </source>
</evidence>
<organism evidence="9 10">
    <name type="scientific">Entomortierella parvispora</name>
    <dbReference type="NCBI Taxonomy" id="205924"/>
    <lineage>
        <taxon>Eukaryota</taxon>
        <taxon>Fungi</taxon>
        <taxon>Fungi incertae sedis</taxon>
        <taxon>Mucoromycota</taxon>
        <taxon>Mortierellomycotina</taxon>
        <taxon>Mortierellomycetes</taxon>
        <taxon>Mortierellales</taxon>
        <taxon>Mortierellaceae</taxon>
        <taxon>Entomortierella</taxon>
    </lineage>
</organism>
<feature type="region of interest" description="Disordered" evidence="7">
    <location>
        <begin position="14"/>
        <end position="54"/>
    </location>
</feature>
<reference evidence="9" key="2">
    <citation type="journal article" date="2022" name="Microbiol. Resour. Announc.">
        <title>Whole-Genome Sequence of Entomortierella parvispora E1425, a Mucoromycotan Fungus Associated with Burkholderiaceae-Related Endosymbiotic Bacteria.</title>
        <authorList>
            <person name="Herlambang A."/>
            <person name="Guo Y."/>
            <person name="Takashima Y."/>
            <person name="Narisawa K."/>
            <person name="Ohta H."/>
            <person name="Nishizawa T."/>
        </authorList>
    </citation>
    <scope>NUCLEOTIDE SEQUENCE</scope>
    <source>
        <strain evidence="9">E1425</strain>
    </source>
</reference>
<sequence length="402" mass="44367">MSDIIATFPQASSPAVNASNTNASRPSLARQVSARTIQQRSSRQAPPPAHAMDSATAEATCKKLVSILALAAGFEGITASALESLTRSFENYTQQMYSIAHSFAELAGRTRPNIHDLQQAFADMNLNPASLESYARKASHSGTPLLRGPLQETLAKKEQKKETKTDLLDSDIEDNSDSDEEDEKEKQAAGPKSAKVTARTVVPDHLPAFPSKHSYKQTPVFVTRPTDPQAIRELNAEQSRLVETNLKRLMAAENKVAMAAHKDTLQQDIPVADLLTSIKEENFEEVESQDLRDLRARTKLEVLPVVNYEYSKRSSSTVIREPVSKGHSDLTGGDADTQVGSVQGSKAEWRKERRRLRKEKNGVLEEMDPNSGTHKRIRSDTNQGVRSITSLHGSNMELDRQQ</sequence>
<dbReference type="PANTHER" id="PTHR46469:SF1">
    <property type="entry name" value="TRANSCRIPTION INITIATION FACTOR TFIID SUBUNIT 8"/>
    <property type="match status" value="1"/>
</dbReference>
<name>A0A9P3HB01_9FUNG</name>
<comment type="subcellular location">
    <subcellularLocation>
        <location evidence="1">Nucleus</location>
    </subcellularLocation>
</comment>
<keyword evidence="10" id="KW-1185">Reference proteome</keyword>
<evidence type="ECO:0000313" key="10">
    <source>
        <dbReference type="Proteomes" id="UP000827284"/>
    </source>
</evidence>
<keyword evidence="5" id="KW-0804">Transcription</keyword>
<evidence type="ECO:0000256" key="3">
    <source>
        <dbReference type="ARBA" id="ARBA00017307"/>
    </source>
</evidence>
<feature type="compositionally biased region" description="Polar residues" evidence="7">
    <location>
        <begin position="33"/>
        <end position="44"/>
    </location>
</feature>
<feature type="compositionally biased region" description="Polar residues" evidence="7">
    <location>
        <begin position="380"/>
        <end position="393"/>
    </location>
</feature>
<dbReference type="PANTHER" id="PTHR46469">
    <property type="entry name" value="TRANSCRIPTION INITIATION FACTOR TFIID SUBUNIT 8"/>
    <property type="match status" value="1"/>
</dbReference>
<feature type="compositionally biased region" description="Acidic residues" evidence="7">
    <location>
        <begin position="168"/>
        <end position="183"/>
    </location>
</feature>
<dbReference type="InterPro" id="IPR019473">
    <property type="entry name" value="TFIID_su8_C"/>
</dbReference>
<gene>
    <name evidence="9" type="ORF">EMPS_05705</name>
</gene>